<evidence type="ECO:0000256" key="4">
    <source>
        <dbReference type="SAM" id="MobiDB-lite"/>
    </source>
</evidence>
<dbReference type="SUPFAM" id="SSF103473">
    <property type="entry name" value="MFS general substrate transporter"/>
    <property type="match status" value="1"/>
</dbReference>
<gene>
    <name evidence="6" type="ORF">KT71_07339</name>
</gene>
<dbReference type="InterPro" id="IPR036259">
    <property type="entry name" value="MFS_trans_sf"/>
</dbReference>
<dbReference type="PANTHER" id="PTHR23521">
    <property type="entry name" value="TRANSPORTER MFS SUPERFAMILY"/>
    <property type="match status" value="1"/>
</dbReference>
<feature type="transmembrane region" description="Helical" evidence="5">
    <location>
        <begin position="264"/>
        <end position="282"/>
    </location>
</feature>
<keyword evidence="2 5" id="KW-1133">Transmembrane helix</keyword>
<dbReference type="GO" id="GO:0005886">
    <property type="term" value="C:plasma membrane"/>
    <property type="evidence" value="ECO:0007669"/>
    <property type="project" value="TreeGrafter"/>
</dbReference>
<reference evidence="6 7" key="1">
    <citation type="journal article" date="2007" name="Proc. Natl. Acad. Sci. U.S.A.">
        <title>Characterization of a marine gammaproteobacterium capable of aerobic anoxygenic photosynthesis.</title>
        <authorList>
            <person name="Fuchs B.M."/>
            <person name="Spring S."/>
            <person name="Teeling H."/>
            <person name="Quast C."/>
            <person name="Wulf J."/>
            <person name="Schattenhofer M."/>
            <person name="Yan S."/>
            <person name="Ferriera S."/>
            <person name="Johnson J."/>
            <person name="Glockner F.O."/>
            <person name="Amann R."/>
        </authorList>
    </citation>
    <scope>NUCLEOTIDE SEQUENCE [LARGE SCALE GENOMIC DNA]</scope>
    <source>
        <strain evidence="6">KT71</strain>
    </source>
</reference>
<feature type="transmembrane region" description="Helical" evidence="5">
    <location>
        <begin position="160"/>
        <end position="181"/>
    </location>
</feature>
<feature type="region of interest" description="Disordered" evidence="4">
    <location>
        <begin position="393"/>
        <end position="467"/>
    </location>
</feature>
<reference evidence="6 7" key="2">
    <citation type="journal article" date="2009" name="PLoS ONE">
        <title>The photosynthetic apparatus and its regulation in the aerobic gammaproteobacterium Congregibacter litoralis gen. nov., sp. nov.</title>
        <authorList>
            <person name="Spring S."/>
            <person name="Lunsdorf H."/>
            <person name="Fuchs B.M."/>
            <person name="Tindall B.J."/>
        </authorList>
    </citation>
    <scope>NUCLEOTIDE SEQUENCE [LARGE SCALE GENOMIC DNA]</scope>
    <source>
        <strain evidence="6">KT71</strain>
    </source>
</reference>
<dbReference type="CDD" id="cd17477">
    <property type="entry name" value="MFS_YcaD_like"/>
    <property type="match status" value="1"/>
</dbReference>
<dbReference type="HOGENOM" id="CLU_035018_1_1_6"/>
<dbReference type="RefSeq" id="WP_008293891.1">
    <property type="nucleotide sequence ID" value="NZ_CM002299.1"/>
</dbReference>
<evidence type="ECO:0000256" key="5">
    <source>
        <dbReference type="SAM" id="Phobius"/>
    </source>
</evidence>
<feature type="transmembrane region" description="Helical" evidence="5">
    <location>
        <begin position="201"/>
        <end position="222"/>
    </location>
</feature>
<dbReference type="PANTHER" id="PTHR23521:SF3">
    <property type="entry name" value="MFS TRANSPORTER"/>
    <property type="match status" value="1"/>
</dbReference>
<dbReference type="InterPro" id="IPR011701">
    <property type="entry name" value="MFS"/>
</dbReference>
<dbReference type="eggNOG" id="COG2814">
    <property type="taxonomic scope" value="Bacteria"/>
</dbReference>
<feature type="transmembrane region" description="Helical" evidence="5">
    <location>
        <begin position="352"/>
        <end position="369"/>
    </location>
</feature>
<evidence type="ECO:0000313" key="6">
    <source>
        <dbReference type="EMBL" id="EAQ97174.1"/>
    </source>
</evidence>
<feature type="transmembrane region" description="Helical" evidence="5">
    <location>
        <begin position="319"/>
        <end position="340"/>
    </location>
</feature>
<feature type="transmembrane region" description="Helical" evidence="5">
    <location>
        <begin position="95"/>
        <end position="118"/>
    </location>
</feature>
<dbReference type="OrthoDB" id="9810614at2"/>
<feature type="compositionally biased region" description="Acidic residues" evidence="4">
    <location>
        <begin position="421"/>
        <end position="436"/>
    </location>
</feature>
<dbReference type="Pfam" id="PF07690">
    <property type="entry name" value="MFS_1"/>
    <property type="match status" value="1"/>
</dbReference>
<evidence type="ECO:0000313" key="7">
    <source>
        <dbReference type="Proteomes" id="UP000019205"/>
    </source>
</evidence>
<dbReference type="GO" id="GO:0022857">
    <property type="term" value="F:transmembrane transporter activity"/>
    <property type="evidence" value="ECO:0007669"/>
    <property type="project" value="InterPro"/>
</dbReference>
<dbReference type="InterPro" id="IPR047200">
    <property type="entry name" value="MFS_YcaD-like"/>
</dbReference>
<feature type="transmembrane region" description="Helical" evidence="5">
    <location>
        <begin position="42"/>
        <end position="60"/>
    </location>
</feature>
<sequence>MSALLTLTSLLLSVAFLLVGHGMQLTLLPLRAAVLGHSDLQIALGGSAYFLGFIAGCLLVPRLIARAGHIRSFAVLASAMTSVLLVLGLNDSWVVWSALRFGIGFFICGLYSVIESWLNDQATEDNRGQVLSVYTFLVLISMALGQQLVNASPVASSTPFMVLAAIVALSTIPVSMTRKLAPAPIESTRTRIRLLLSRSPLAVTGALLSGAVTGAFWTLGAVFARRSLENLADVTLFMSAAIIGGALFQYPFGWLSDRVGRQNTMLLLVLLAAGTSASVALAPSTPLLLIAIFFFGATTMPIYSMALATAADNSLRHEFVEVGTSVLLLNALGAVLAPLALGQLMTIGDPSWLFWGCSGLSLFAGLIVLTQRGHKGKVDDVVPFSAAASDMAPTSFDLDPRAPEDAEGDLAPAEELPSVSDSEDDVEEAESEDISPPDDQAPDHEASHPPVFEGEWLPGDPRDRGSS</sequence>
<dbReference type="EMBL" id="AAOA02000004">
    <property type="protein sequence ID" value="EAQ97174.1"/>
    <property type="molecule type" value="Genomic_DNA"/>
</dbReference>
<name>A4A9K7_9GAMM</name>
<comment type="caution">
    <text evidence="6">The sequence shown here is derived from an EMBL/GenBank/DDBJ whole genome shotgun (WGS) entry which is preliminary data.</text>
</comment>
<protein>
    <submittedName>
        <fullName evidence="6">Arabinose efflux permease</fullName>
    </submittedName>
</protein>
<proteinExistence type="predicted"/>
<dbReference type="STRING" id="314285.KT71_07339"/>
<feature type="transmembrane region" description="Helical" evidence="5">
    <location>
        <begin position="234"/>
        <end position="252"/>
    </location>
</feature>
<organism evidence="6 7">
    <name type="scientific">Congregibacter litoralis KT71</name>
    <dbReference type="NCBI Taxonomy" id="314285"/>
    <lineage>
        <taxon>Bacteria</taxon>
        <taxon>Pseudomonadati</taxon>
        <taxon>Pseudomonadota</taxon>
        <taxon>Gammaproteobacteria</taxon>
        <taxon>Cellvibrionales</taxon>
        <taxon>Halieaceae</taxon>
        <taxon>Congregibacter</taxon>
    </lineage>
</organism>
<keyword evidence="7" id="KW-1185">Reference proteome</keyword>
<keyword evidence="1 5" id="KW-0812">Transmembrane</keyword>
<evidence type="ECO:0000256" key="2">
    <source>
        <dbReference type="ARBA" id="ARBA00022989"/>
    </source>
</evidence>
<dbReference type="AlphaFoldDB" id="A4A9K7"/>
<dbReference type="Gene3D" id="1.20.1250.20">
    <property type="entry name" value="MFS general substrate transporter like domains"/>
    <property type="match status" value="2"/>
</dbReference>
<feature type="transmembrane region" description="Helical" evidence="5">
    <location>
        <begin position="130"/>
        <end position="148"/>
    </location>
</feature>
<feature type="transmembrane region" description="Helical" evidence="5">
    <location>
        <begin position="288"/>
        <end position="307"/>
    </location>
</feature>
<dbReference type="Proteomes" id="UP000019205">
    <property type="component" value="Chromosome"/>
</dbReference>
<feature type="transmembrane region" description="Helical" evidence="5">
    <location>
        <begin position="72"/>
        <end position="89"/>
    </location>
</feature>
<evidence type="ECO:0000256" key="3">
    <source>
        <dbReference type="ARBA" id="ARBA00023136"/>
    </source>
</evidence>
<evidence type="ECO:0000256" key="1">
    <source>
        <dbReference type="ARBA" id="ARBA00022692"/>
    </source>
</evidence>
<keyword evidence="3 5" id="KW-0472">Membrane</keyword>
<accession>A4A9K7</accession>